<dbReference type="RefSeq" id="WP_246124990.1">
    <property type="nucleotide sequence ID" value="NZ_BJUB01000002.1"/>
</dbReference>
<name>A0A510UZS3_9CELL</name>
<dbReference type="NCBIfam" id="NF003814">
    <property type="entry name" value="PRK05406.1-3"/>
    <property type="match status" value="1"/>
</dbReference>
<keyword evidence="2" id="KW-1185">Reference proteome</keyword>
<dbReference type="Pfam" id="PF03746">
    <property type="entry name" value="LamB_YcsF"/>
    <property type="match status" value="1"/>
</dbReference>
<protein>
    <submittedName>
        <fullName evidence="1">UPF0271 protein</fullName>
    </submittedName>
</protein>
<evidence type="ECO:0000313" key="2">
    <source>
        <dbReference type="Proteomes" id="UP000321118"/>
    </source>
</evidence>
<gene>
    <name evidence="1" type="ORF">CXY01_06090</name>
</gene>
<dbReference type="InterPro" id="IPR011330">
    <property type="entry name" value="Glyco_hydro/deAcase_b/a-brl"/>
</dbReference>
<dbReference type="PANTHER" id="PTHR30292">
    <property type="entry name" value="UNCHARACTERIZED PROTEIN YBGL-RELATED"/>
    <property type="match status" value="1"/>
</dbReference>
<dbReference type="NCBIfam" id="NF003816">
    <property type="entry name" value="PRK05406.1-5"/>
    <property type="match status" value="1"/>
</dbReference>
<accession>A0A510UZS3</accession>
<comment type="caution">
    <text evidence="1">The sequence shown here is derived from an EMBL/GenBank/DDBJ whole genome shotgun (WGS) entry which is preliminary data.</text>
</comment>
<organism evidence="1 2">
    <name type="scientific">Cellulomonas xylanilytica</name>
    <dbReference type="NCBI Taxonomy" id="233583"/>
    <lineage>
        <taxon>Bacteria</taxon>
        <taxon>Bacillati</taxon>
        <taxon>Actinomycetota</taxon>
        <taxon>Actinomycetes</taxon>
        <taxon>Micrococcales</taxon>
        <taxon>Cellulomonadaceae</taxon>
        <taxon>Cellulomonas</taxon>
    </lineage>
</organism>
<dbReference type="GO" id="GO:0005975">
    <property type="term" value="P:carbohydrate metabolic process"/>
    <property type="evidence" value="ECO:0007669"/>
    <property type="project" value="InterPro"/>
</dbReference>
<dbReference type="PANTHER" id="PTHR30292:SF0">
    <property type="entry name" value="5-OXOPROLINASE SUBUNIT A"/>
    <property type="match status" value="1"/>
</dbReference>
<dbReference type="SUPFAM" id="SSF88713">
    <property type="entry name" value="Glycoside hydrolase/deacetylase"/>
    <property type="match status" value="1"/>
</dbReference>
<dbReference type="AlphaFoldDB" id="A0A510UZS3"/>
<sequence length="257" mass="26504">MTGRMGARIDLNCDLGEELDAWEAGVDGLDTMLLDVVTSANVACGFHAGDERIMASVCRAASARGVAVGAHVSYLDRENFGRRFLDVPADVLTAQVAEQIETLQAVALREGARVAYVKPHGALYNAVVHHEEHARAVVAAITDLPVLGLPGSAVLAAASVRGLRAVPEAFADRGYRADGTLVPRSEPGALVTDAAEVAALVLRLATDGVVRAVDGTEVTVAAESVCVHSDTPGAAALARTVRAALVAHGVMLAPFAG</sequence>
<dbReference type="InterPro" id="IPR005501">
    <property type="entry name" value="LamB/YcsF/PxpA-like"/>
</dbReference>
<dbReference type="Proteomes" id="UP000321118">
    <property type="component" value="Unassembled WGS sequence"/>
</dbReference>
<dbReference type="Gene3D" id="3.20.20.370">
    <property type="entry name" value="Glycoside hydrolase/deacetylase"/>
    <property type="match status" value="1"/>
</dbReference>
<dbReference type="EMBL" id="BJUB01000002">
    <property type="protein sequence ID" value="GEK20089.1"/>
    <property type="molecule type" value="Genomic_DNA"/>
</dbReference>
<reference evidence="1 2" key="1">
    <citation type="submission" date="2019-07" db="EMBL/GenBank/DDBJ databases">
        <title>Whole genome shotgun sequence of Cellulomonas xylanilytica NBRC 101102.</title>
        <authorList>
            <person name="Hosoyama A."/>
            <person name="Uohara A."/>
            <person name="Ohji S."/>
            <person name="Ichikawa N."/>
        </authorList>
    </citation>
    <scope>NUCLEOTIDE SEQUENCE [LARGE SCALE GENOMIC DNA]</scope>
    <source>
        <strain evidence="1 2">NBRC 101102</strain>
    </source>
</reference>
<proteinExistence type="predicted"/>
<dbReference type="CDD" id="cd10787">
    <property type="entry name" value="LamB_YcsF_like"/>
    <property type="match status" value="1"/>
</dbReference>
<evidence type="ECO:0000313" key="1">
    <source>
        <dbReference type="EMBL" id="GEK20089.1"/>
    </source>
</evidence>